<evidence type="ECO:0000259" key="14">
    <source>
        <dbReference type="PROSITE" id="PS50109"/>
    </source>
</evidence>
<dbReference type="FunFam" id="3.30.565.10:FF:000016">
    <property type="entry name" value="Chemotaxis protein CheA, putative"/>
    <property type="match status" value="1"/>
</dbReference>
<dbReference type="GO" id="GO:0005737">
    <property type="term" value="C:cytoplasm"/>
    <property type="evidence" value="ECO:0007669"/>
    <property type="project" value="InterPro"/>
</dbReference>
<dbReference type="RefSeq" id="WP_138325911.1">
    <property type="nucleotide sequence ID" value="NZ_VCDI01000003.1"/>
</dbReference>
<feature type="modified residue" description="Phosphohistidine" evidence="12">
    <location>
        <position position="49"/>
    </location>
</feature>
<evidence type="ECO:0000256" key="9">
    <source>
        <dbReference type="ARBA" id="ARBA00022840"/>
    </source>
</evidence>
<sequence>MTTGHFDHLKATYFQECGELLDSAYASLTALDEGRQDQDTIHAIFRAFHSIKGGGGAFGFDRMVAFAHVLETLLDLVRDGRIAAGAPVIALLLRATDALSDLVAAERTAIPAREGFEDALLVELAACASPELAQANPIAQPPAREAPQHTEDAVLYEIRFTPHVLLYRNANEPLLLIRALNRLGETTLCVDLSRLPPLEQLEPEHAYIGWTMRLSTSAGPARIEEIFDFVSDQCDLVIEPVEAVDRGRGTQSAAVDTATAPPPPAPRRGEAHVAPTTVRVDVQKVDRLVNLVGELVINQAMLVQLGALLPPDLCPELVGGLATLSQHLRELQEGVMAIRTQPVGSVFSRMPRLVRELSAQLGKDVHLAIAGEGTEIDKTVIEQLADPLTHLLRNALDHGIETPERRIAAGKPAQGTVRLTAEHCSGRIVIEVSDDGRGIDRERVLARARQRGLVPQAATPSEEEIDNLIFLPGFSTVEVVSDVSGRGVGMDVVRRNIQALGGRITVHSQLGTGSRFVLSLPLTLAILDGMIVAVGRERYIVPLTNIIESLRPKSVDIHPVVGCGEVVAIRGDYVPLIYLSRHFDIPGAATDPSRAMVVVVESESSGQVGLVVDELLGQQQVVVKSLEENYGAVDGVGGATILGNGRVALILDVAGLRGGQMPATSGAGRSPNLPSAPASPAAVSTIH</sequence>
<dbReference type="CDD" id="cd00088">
    <property type="entry name" value="HPT"/>
    <property type="match status" value="1"/>
</dbReference>
<evidence type="ECO:0000256" key="11">
    <source>
        <dbReference type="ARBA" id="ARBA00035100"/>
    </source>
</evidence>
<dbReference type="CDD" id="cd00731">
    <property type="entry name" value="CheA_reg"/>
    <property type="match status" value="1"/>
</dbReference>
<keyword evidence="5 12" id="KW-0597">Phosphoprotein</keyword>
<dbReference type="GO" id="GO:0005524">
    <property type="term" value="F:ATP binding"/>
    <property type="evidence" value="ECO:0007669"/>
    <property type="project" value="UniProtKB-KW"/>
</dbReference>
<gene>
    <name evidence="17" type="ORF">FE263_10285</name>
</gene>
<dbReference type="InterPro" id="IPR037006">
    <property type="entry name" value="CheA-like_homodim_sf"/>
</dbReference>
<dbReference type="SMART" id="SM01231">
    <property type="entry name" value="H-kinase_dim"/>
    <property type="match status" value="1"/>
</dbReference>
<evidence type="ECO:0000313" key="17">
    <source>
        <dbReference type="EMBL" id="TLU72449.1"/>
    </source>
</evidence>
<keyword evidence="6" id="KW-0808">Transferase</keyword>
<dbReference type="Gene3D" id="2.30.30.40">
    <property type="entry name" value="SH3 Domains"/>
    <property type="match status" value="1"/>
</dbReference>
<dbReference type="Proteomes" id="UP000305654">
    <property type="component" value="Unassembled WGS sequence"/>
</dbReference>
<comment type="caution">
    <text evidence="17">The sequence shown here is derived from an EMBL/GenBank/DDBJ whole genome shotgun (WGS) entry which is preliminary data.</text>
</comment>
<dbReference type="InterPro" id="IPR005467">
    <property type="entry name" value="His_kinase_dom"/>
</dbReference>
<evidence type="ECO:0000256" key="1">
    <source>
        <dbReference type="ARBA" id="ARBA00000085"/>
    </source>
</evidence>
<evidence type="ECO:0000256" key="6">
    <source>
        <dbReference type="ARBA" id="ARBA00022679"/>
    </source>
</evidence>
<dbReference type="SUPFAM" id="SSF55874">
    <property type="entry name" value="ATPase domain of HSP90 chaperone/DNA topoisomerase II/histidine kinase"/>
    <property type="match status" value="1"/>
</dbReference>
<organism evidence="17 18">
    <name type="scientific">Lichenicoccus roseus</name>
    <dbReference type="NCBI Taxonomy" id="2683649"/>
    <lineage>
        <taxon>Bacteria</taxon>
        <taxon>Pseudomonadati</taxon>
        <taxon>Pseudomonadota</taxon>
        <taxon>Alphaproteobacteria</taxon>
        <taxon>Acetobacterales</taxon>
        <taxon>Acetobacteraceae</taxon>
        <taxon>Lichenicoccus</taxon>
    </lineage>
</organism>
<dbReference type="OrthoDB" id="9803176at2"/>
<dbReference type="GO" id="GO:0006935">
    <property type="term" value="P:chemotaxis"/>
    <property type="evidence" value="ECO:0007669"/>
    <property type="project" value="UniProtKB-KW"/>
</dbReference>
<dbReference type="InterPro" id="IPR003594">
    <property type="entry name" value="HATPase_dom"/>
</dbReference>
<dbReference type="Pfam" id="PF01627">
    <property type="entry name" value="Hpt"/>
    <property type="match status" value="1"/>
</dbReference>
<dbReference type="SUPFAM" id="SSF47226">
    <property type="entry name" value="Histidine-containing phosphotransfer domain, HPT domain"/>
    <property type="match status" value="1"/>
</dbReference>
<dbReference type="CDD" id="cd16916">
    <property type="entry name" value="HATPase_CheA-like"/>
    <property type="match status" value="1"/>
</dbReference>
<keyword evidence="7" id="KW-0547">Nucleotide-binding</keyword>
<dbReference type="FunFam" id="2.30.30.40:FF:000048">
    <property type="entry name" value="Chemotaxis protein CheA, putative"/>
    <property type="match status" value="1"/>
</dbReference>
<dbReference type="PROSITE" id="PS50894">
    <property type="entry name" value="HPT"/>
    <property type="match status" value="1"/>
</dbReference>
<feature type="region of interest" description="Disordered" evidence="13">
    <location>
        <begin position="662"/>
        <end position="687"/>
    </location>
</feature>
<dbReference type="PRINTS" id="PR00344">
    <property type="entry name" value="BCTRLSENSOR"/>
</dbReference>
<dbReference type="InterPro" id="IPR036641">
    <property type="entry name" value="HPT_dom_sf"/>
</dbReference>
<evidence type="ECO:0000313" key="18">
    <source>
        <dbReference type="Proteomes" id="UP000305654"/>
    </source>
</evidence>
<reference evidence="17 18" key="1">
    <citation type="submission" date="2019-05" db="EMBL/GenBank/DDBJ databases">
        <authorList>
            <person name="Pankratov T."/>
            <person name="Grouzdev D."/>
        </authorList>
    </citation>
    <scope>NUCLEOTIDE SEQUENCE [LARGE SCALE GENOMIC DNA]</scope>
    <source>
        <strain evidence="17 18">KEBCLARHB70R</strain>
    </source>
</reference>
<evidence type="ECO:0000256" key="5">
    <source>
        <dbReference type="ARBA" id="ARBA00022553"/>
    </source>
</evidence>
<dbReference type="Pfam" id="PF01584">
    <property type="entry name" value="CheW"/>
    <property type="match status" value="1"/>
</dbReference>
<feature type="region of interest" description="Disordered" evidence="13">
    <location>
        <begin position="248"/>
        <end position="272"/>
    </location>
</feature>
<keyword evidence="18" id="KW-1185">Reference proteome</keyword>
<dbReference type="EMBL" id="VCDI01000003">
    <property type="protein sequence ID" value="TLU72449.1"/>
    <property type="molecule type" value="Genomic_DNA"/>
</dbReference>
<dbReference type="Gene3D" id="3.30.565.10">
    <property type="entry name" value="Histidine kinase-like ATPase, C-terminal domain"/>
    <property type="match status" value="1"/>
</dbReference>
<dbReference type="SUPFAM" id="SSF50341">
    <property type="entry name" value="CheW-like"/>
    <property type="match status" value="1"/>
</dbReference>
<evidence type="ECO:0000256" key="3">
    <source>
        <dbReference type="ARBA" id="ARBA00021495"/>
    </source>
</evidence>
<keyword evidence="9" id="KW-0067">ATP-binding</keyword>
<evidence type="ECO:0000256" key="4">
    <source>
        <dbReference type="ARBA" id="ARBA00022500"/>
    </source>
</evidence>
<dbReference type="Pfam" id="PF02895">
    <property type="entry name" value="H-kinase_dim"/>
    <property type="match status" value="1"/>
</dbReference>
<dbReference type="SMART" id="SM00387">
    <property type="entry name" value="HATPase_c"/>
    <property type="match status" value="1"/>
</dbReference>
<proteinExistence type="predicted"/>
<dbReference type="InterPro" id="IPR051315">
    <property type="entry name" value="Bact_Chemotaxis_CheA"/>
</dbReference>
<keyword evidence="4" id="KW-0145">Chemotaxis</keyword>
<feature type="domain" description="Histidine kinase" evidence="14">
    <location>
        <begin position="316"/>
        <end position="524"/>
    </location>
</feature>
<dbReference type="Gene3D" id="1.20.120.160">
    <property type="entry name" value="HPT domain"/>
    <property type="match status" value="1"/>
</dbReference>
<dbReference type="PROSITE" id="PS50851">
    <property type="entry name" value="CHEW"/>
    <property type="match status" value="1"/>
</dbReference>
<evidence type="ECO:0000256" key="12">
    <source>
        <dbReference type="PROSITE-ProRule" id="PRU00110"/>
    </source>
</evidence>
<dbReference type="SMART" id="SM00260">
    <property type="entry name" value="CheW"/>
    <property type="match status" value="1"/>
</dbReference>
<dbReference type="InterPro" id="IPR002545">
    <property type="entry name" value="CheW-lke_dom"/>
</dbReference>
<evidence type="ECO:0000256" key="10">
    <source>
        <dbReference type="ARBA" id="ARBA00023012"/>
    </source>
</evidence>
<evidence type="ECO:0000259" key="15">
    <source>
        <dbReference type="PROSITE" id="PS50851"/>
    </source>
</evidence>
<keyword evidence="10" id="KW-0902">Two-component regulatory system</keyword>
<dbReference type="InterPro" id="IPR004358">
    <property type="entry name" value="Sig_transdc_His_kin-like_C"/>
</dbReference>
<dbReference type="InterPro" id="IPR008207">
    <property type="entry name" value="Sig_transdc_His_kin_Hpt_dom"/>
</dbReference>
<evidence type="ECO:0000256" key="8">
    <source>
        <dbReference type="ARBA" id="ARBA00022777"/>
    </source>
</evidence>
<feature type="domain" description="HPt" evidence="16">
    <location>
        <begin position="2"/>
        <end position="106"/>
    </location>
</feature>
<protein>
    <recommendedName>
        <fullName evidence="3">Chemotaxis protein CheA</fullName>
        <ecNumber evidence="2">2.7.13.3</ecNumber>
    </recommendedName>
</protein>
<dbReference type="PANTHER" id="PTHR43395:SF10">
    <property type="entry name" value="CHEMOTAXIS PROTEIN CHEA"/>
    <property type="match status" value="1"/>
</dbReference>
<evidence type="ECO:0000259" key="16">
    <source>
        <dbReference type="PROSITE" id="PS50894"/>
    </source>
</evidence>
<dbReference type="PANTHER" id="PTHR43395">
    <property type="entry name" value="SENSOR HISTIDINE KINASE CHEA"/>
    <property type="match status" value="1"/>
</dbReference>
<dbReference type="InterPro" id="IPR036890">
    <property type="entry name" value="HATPase_C_sf"/>
</dbReference>
<dbReference type="SUPFAM" id="SSF47384">
    <property type="entry name" value="Homodimeric domain of signal transducing histidine kinase"/>
    <property type="match status" value="1"/>
</dbReference>
<comment type="function">
    <text evidence="11">Involved in the transmission of sensory signals from the chemoreceptors to the flagellar motors. CheA is autophosphorylated; it can transfer its phosphate group to either CheB or CheY.</text>
</comment>
<dbReference type="Pfam" id="PF02518">
    <property type="entry name" value="HATPase_c"/>
    <property type="match status" value="1"/>
</dbReference>
<name>A0A5R9J660_9PROT</name>
<dbReference type="Gene3D" id="1.10.287.560">
    <property type="entry name" value="Histidine kinase CheA-like, homodimeric domain"/>
    <property type="match status" value="1"/>
</dbReference>
<dbReference type="InterPro" id="IPR004105">
    <property type="entry name" value="CheA-like_dim"/>
</dbReference>
<feature type="domain" description="CheW-like" evidence="15">
    <location>
        <begin position="526"/>
        <end position="662"/>
    </location>
</feature>
<dbReference type="GO" id="GO:0000155">
    <property type="term" value="F:phosphorelay sensor kinase activity"/>
    <property type="evidence" value="ECO:0007669"/>
    <property type="project" value="InterPro"/>
</dbReference>
<dbReference type="PROSITE" id="PS50109">
    <property type="entry name" value="HIS_KIN"/>
    <property type="match status" value="1"/>
</dbReference>
<evidence type="ECO:0000256" key="13">
    <source>
        <dbReference type="SAM" id="MobiDB-lite"/>
    </source>
</evidence>
<accession>A0A5R9J660</accession>
<dbReference type="EC" id="2.7.13.3" evidence="2"/>
<feature type="compositionally biased region" description="Low complexity" evidence="13">
    <location>
        <begin position="670"/>
        <end position="687"/>
    </location>
</feature>
<keyword evidence="8" id="KW-0418">Kinase</keyword>
<evidence type="ECO:0000256" key="7">
    <source>
        <dbReference type="ARBA" id="ARBA00022741"/>
    </source>
</evidence>
<evidence type="ECO:0000256" key="2">
    <source>
        <dbReference type="ARBA" id="ARBA00012438"/>
    </source>
</evidence>
<dbReference type="AlphaFoldDB" id="A0A5R9J660"/>
<dbReference type="InterPro" id="IPR036097">
    <property type="entry name" value="HisK_dim/P_sf"/>
</dbReference>
<dbReference type="InterPro" id="IPR036061">
    <property type="entry name" value="CheW-like_dom_sf"/>
</dbReference>
<dbReference type="SMART" id="SM00073">
    <property type="entry name" value="HPT"/>
    <property type="match status" value="1"/>
</dbReference>
<comment type="catalytic activity">
    <reaction evidence="1">
        <text>ATP + protein L-histidine = ADP + protein N-phospho-L-histidine.</text>
        <dbReference type="EC" id="2.7.13.3"/>
    </reaction>
</comment>